<proteinExistence type="predicted"/>
<dbReference type="EMBL" id="VUNN01000005">
    <property type="protein sequence ID" value="MSU05971.1"/>
    <property type="molecule type" value="Genomic_DNA"/>
</dbReference>
<evidence type="ECO:0000313" key="1">
    <source>
        <dbReference type="EMBL" id="MSU05971.1"/>
    </source>
</evidence>
<organism evidence="1 2">
    <name type="scientific">Bullifex porci</name>
    <dbReference type="NCBI Taxonomy" id="2606638"/>
    <lineage>
        <taxon>Bacteria</taxon>
        <taxon>Pseudomonadati</taxon>
        <taxon>Spirochaetota</taxon>
        <taxon>Spirochaetia</taxon>
        <taxon>Spirochaetales</taxon>
        <taxon>Spirochaetaceae</taxon>
        <taxon>Bullifex</taxon>
    </lineage>
</organism>
<dbReference type="Gene3D" id="3.40.1440.10">
    <property type="entry name" value="GIY-YIG endonuclease"/>
    <property type="match status" value="1"/>
</dbReference>
<gene>
    <name evidence="1" type="ORF">FYJ80_04150</name>
</gene>
<dbReference type="InterPro" id="IPR035901">
    <property type="entry name" value="GIY-YIG_endonuc_sf"/>
</dbReference>
<evidence type="ECO:0000313" key="2">
    <source>
        <dbReference type="Proteomes" id="UP000460549"/>
    </source>
</evidence>
<dbReference type="CDD" id="cd10451">
    <property type="entry name" value="GIY-YIG_LuxR_like"/>
    <property type="match status" value="1"/>
</dbReference>
<comment type="caution">
    <text evidence="1">The sequence shown here is derived from an EMBL/GenBank/DDBJ whole genome shotgun (WGS) entry which is preliminary data.</text>
</comment>
<dbReference type="RefSeq" id="WP_154424919.1">
    <property type="nucleotide sequence ID" value="NZ_JAQYGB010000018.1"/>
</dbReference>
<dbReference type="AlphaFoldDB" id="A0A7X2PBT9"/>
<reference evidence="1 2" key="1">
    <citation type="submission" date="2019-08" db="EMBL/GenBank/DDBJ databases">
        <title>In-depth cultivation of the pig gut microbiome towards novel bacterial diversity and tailored functional studies.</title>
        <authorList>
            <person name="Wylensek D."/>
            <person name="Hitch T.C.A."/>
            <person name="Clavel T."/>
        </authorList>
    </citation>
    <scope>NUCLEOTIDE SEQUENCE [LARGE SCALE GENOMIC DNA]</scope>
    <source>
        <strain evidence="1 2">NM-380-WT-3C1</strain>
    </source>
</reference>
<accession>A0A7X2PBT9</accession>
<name>A0A7X2PBT9_9SPIO</name>
<dbReference type="Proteomes" id="UP000460549">
    <property type="component" value="Unassembled WGS sequence"/>
</dbReference>
<protein>
    <submittedName>
        <fullName evidence="1">GIY-YIG nuclease family protein</fullName>
    </submittedName>
</protein>
<keyword evidence="2" id="KW-1185">Reference proteome</keyword>
<sequence>MNDYLIGKKEMGIFRIYNLKTDKSYFGITKDIIKTRAEQRFMLDLGAHPNHELQKDYTATGLELFVIDLVSKCEKEDMLNALLEETIKAFTDKGITLYQA</sequence>